<sequence>MSICKFPLDSQKLLLIDTFSYAKVGETTRGPWGPGARGSAGRSTNAALLQAIIPHSLLQSHSSFNRICFYSLHSWLSSKKMPFHLPTQFDDGYWTTSKWLRVACIAASSVSPIYLVTVGTSWGVFMLVNFLPLVWASIHLVMLRRGVIFHPLFNASFDLLSIASYIRTVFSLGPGLGEYVYMSITGPFMLVAIYCFGVSCLREVMRFRRSGRGYVQGGVVLA</sequence>
<feature type="transmembrane region" description="Helical" evidence="1">
    <location>
        <begin position="155"/>
        <end position="173"/>
    </location>
</feature>
<dbReference type="AlphaFoldDB" id="A0A167WHL8"/>
<gene>
    <name evidence="2" type="ORF">EN45_018020</name>
</gene>
<keyword evidence="1" id="KW-0812">Transmembrane</keyword>
<organism evidence="2">
    <name type="scientific">Penicillium chrysogenum</name>
    <name type="common">Penicillium notatum</name>
    <dbReference type="NCBI Taxonomy" id="5076"/>
    <lineage>
        <taxon>Eukaryota</taxon>
        <taxon>Fungi</taxon>
        <taxon>Dikarya</taxon>
        <taxon>Ascomycota</taxon>
        <taxon>Pezizomycotina</taxon>
        <taxon>Eurotiomycetes</taxon>
        <taxon>Eurotiomycetidae</taxon>
        <taxon>Eurotiales</taxon>
        <taxon>Aspergillaceae</taxon>
        <taxon>Penicillium</taxon>
        <taxon>Penicillium chrysogenum species complex</taxon>
    </lineage>
</organism>
<evidence type="ECO:0000256" key="1">
    <source>
        <dbReference type="SAM" id="Phobius"/>
    </source>
</evidence>
<proteinExistence type="predicted"/>
<dbReference type="Proteomes" id="UP000076449">
    <property type="component" value="Chromosome I"/>
</dbReference>
<name>A0A167WHL8_PENCH</name>
<feature type="transmembrane region" description="Helical" evidence="1">
    <location>
        <begin position="179"/>
        <end position="201"/>
    </location>
</feature>
<evidence type="ECO:0000313" key="2">
    <source>
        <dbReference type="EMBL" id="KZN91662.1"/>
    </source>
</evidence>
<keyword evidence="1" id="KW-0472">Membrane</keyword>
<reference evidence="2" key="1">
    <citation type="journal article" date="2014" name="Genome Announc.">
        <title>Complete sequencing and chromosome-scale genome assembly of the industrial progenitor strain P2niaD18 from the penicillin producer Penicillium chrysogenum.</title>
        <authorList>
            <person name="Specht T."/>
            <person name="Dahlmann T.A."/>
            <person name="Zadra I."/>
            <person name="Kurnsteiner H."/>
            <person name="Kuck U."/>
        </authorList>
    </citation>
    <scope>NUCLEOTIDE SEQUENCE [LARGE SCALE GENOMIC DNA]</scope>
    <source>
        <strain evidence="2">P2niaD18</strain>
    </source>
</reference>
<dbReference type="EMBL" id="CM002798">
    <property type="protein sequence ID" value="KZN91662.1"/>
    <property type="molecule type" value="Genomic_DNA"/>
</dbReference>
<accession>A0A167WHL8</accession>
<keyword evidence="1" id="KW-1133">Transmembrane helix</keyword>
<protein>
    <submittedName>
        <fullName evidence="2">Uncharacterized protein</fullName>
    </submittedName>
</protein>
<feature type="transmembrane region" description="Helical" evidence="1">
    <location>
        <begin position="122"/>
        <end position="143"/>
    </location>
</feature>